<gene>
    <name evidence="4" type="ORF">KVH43_02300</name>
</gene>
<dbReference type="Proteomes" id="UP000886818">
    <property type="component" value="Chromosome"/>
</dbReference>
<dbReference type="Pfam" id="PF10996">
    <property type="entry name" value="Beta-Casp"/>
    <property type="match status" value="1"/>
</dbReference>
<name>A0ABX8RDT2_9CLOT</name>
<accession>A0ABX8RDT2</accession>
<feature type="domain" description="Metallo-beta-lactamase" evidence="2">
    <location>
        <begin position="13"/>
        <end position="233"/>
    </location>
</feature>
<dbReference type="CDD" id="cd16295">
    <property type="entry name" value="TTHA0252-CPSF-like_MBL-fold"/>
    <property type="match status" value="1"/>
</dbReference>
<evidence type="ECO:0000313" key="5">
    <source>
        <dbReference type="Proteomes" id="UP000886818"/>
    </source>
</evidence>
<protein>
    <submittedName>
        <fullName evidence="4">MBL fold metallo-hydrolase</fullName>
    </submittedName>
</protein>
<evidence type="ECO:0000256" key="1">
    <source>
        <dbReference type="ARBA" id="ARBA00022801"/>
    </source>
</evidence>
<dbReference type="InterPro" id="IPR022712">
    <property type="entry name" value="Beta_Casp"/>
</dbReference>
<dbReference type="Pfam" id="PF07521">
    <property type="entry name" value="RMMBL"/>
    <property type="match status" value="1"/>
</dbReference>
<sequence length="543" mass="62270">MRIEFLGAAKVVTGSNYLITTNKYKILLDCGMFQGSKQLEKLNFEDFAFNPAEIDFLILSHAHIDHSGRIPKLVKDGFKGKIVTTKATKDLCNLMLIDSGHIQEADALWENNKRKRAGLPFIEPLYTAEDAKISLNYFDAYLYDQIIELNEDITVRFKDAGHILGSSIIELWVTENNKTAKIVFTGDLGIKNKPILKNPELIEEADYLIIESTYGNRLHEKQEERTKELISIINKTALRGGTVIIPSFAINRTQELIYTLNKYYEHTDELEAFMKVPIYIDSPMAISATQVYRNNSYCFDDETKKLILSGEDPFQFENLYYVNSQQESMRLNSQSYPKVIISASGMCTAGRIRHHLKHNLWKKNNSVVFVGYQAEGTLGRQLKEGAKKVRLLGEKISVEAEIYSIEGFSGHADQKDLLDWLKGFKKLPKRIFVVHGEEESAKTFAALIKEKFNVQTIIPNMGYVFEIKNDLLKSYSGEMLEPLKKKENIIKELQEVYDTFDSLVHKTDFLIDEKVLQKDYIQLKNKLLDLNQKLLDINMLISK</sequence>
<evidence type="ECO:0000259" key="3">
    <source>
        <dbReference type="SMART" id="SM01027"/>
    </source>
</evidence>
<dbReference type="InterPro" id="IPR050698">
    <property type="entry name" value="MBL"/>
</dbReference>
<dbReference type="PANTHER" id="PTHR11203">
    <property type="entry name" value="CLEAVAGE AND POLYADENYLATION SPECIFICITY FACTOR FAMILY MEMBER"/>
    <property type="match status" value="1"/>
</dbReference>
<dbReference type="InterPro" id="IPR001279">
    <property type="entry name" value="Metallo-B-lactamas"/>
</dbReference>
<evidence type="ECO:0000313" key="4">
    <source>
        <dbReference type="EMBL" id="QXM06602.1"/>
    </source>
</evidence>
<dbReference type="SMART" id="SM00849">
    <property type="entry name" value="Lactamase_B"/>
    <property type="match status" value="1"/>
</dbReference>
<feature type="domain" description="Beta-Casp" evidence="3">
    <location>
        <begin position="253"/>
        <end position="382"/>
    </location>
</feature>
<organism evidence="4 5">
    <name type="scientific">Crassaminicella indica</name>
    <dbReference type="NCBI Taxonomy" id="2855394"/>
    <lineage>
        <taxon>Bacteria</taxon>
        <taxon>Bacillati</taxon>
        <taxon>Bacillota</taxon>
        <taxon>Clostridia</taxon>
        <taxon>Eubacteriales</taxon>
        <taxon>Clostridiaceae</taxon>
        <taxon>Crassaminicella</taxon>
    </lineage>
</organism>
<keyword evidence="1" id="KW-0378">Hydrolase</keyword>
<dbReference type="SMART" id="SM01027">
    <property type="entry name" value="Beta-Casp"/>
    <property type="match status" value="1"/>
</dbReference>
<reference evidence="4" key="1">
    <citation type="submission" date="2021-07" db="EMBL/GenBank/DDBJ databases">
        <title>Complete genome sequence of Crassaminicella sp. 143-21, isolated from a deep-sea hydrothermal vent.</title>
        <authorList>
            <person name="Li X."/>
        </authorList>
    </citation>
    <scope>NUCLEOTIDE SEQUENCE</scope>
    <source>
        <strain evidence="4">143-21</strain>
    </source>
</reference>
<evidence type="ECO:0000259" key="2">
    <source>
        <dbReference type="SMART" id="SM00849"/>
    </source>
</evidence>
<dbReference type="InterPro" id="IPR011108">
    <property type="entry name" value="RMMBL"/>
</dbReference>
<keyword evidence="5" id="KW-1185">Reference proteome</keyword>
<proteinExistence type="predicted"/>
<dbReference type="PANTHER" id="PTHR11203:SF37">
    <property type="entry name" value="INTEGRATOR COMPLEX SUBUNIT 11"/>
    <property type="match status" value="1"/>
</dbReference>
<dbReference type="RefSeq" id="WP_218283298.1">
    <property type="nucleotide sequence ID" value="NZ_CP078093.1"/>
</dbReference>
<dbReference type="EMBL" id="CP078093">
    <property type="protein sequence ID" value="QXM06602.1"/>
    <property type="molecule type" value="Genomic_DNA"/>
</dbReference>
<dbReference type="Pfam" id="PF00753">
    <property type="entry name" value="Lactamase_B"/>
    <property type="match status" value="1"/>
</dbReference>